<evidence type="ECO:0000313" key="2">
    <source>
        <dbReference type="Proteomes" id="UP000594195"/>
    </source>
</evidence>
<evidence type="ECO:0000313" key="1">
    <source>
        <dbReference type="EMBL" id="QOW09882.1"/>
    </source>
</evidence>
<organism evidence="1 2">
    <name type="scientific">Kaistella flava</name>
    <name type="common">ex Peng et al. 2021</name>
    <dbReference type="NCBI Taxonomy" id="2038776"/>
    <lineage>
        <taxon>Bacteria</taxon>
        <taxon>Pseudomonadati</taxon>
        <taxon>Bacteroidota</taxon>
        <taxon>Flavobacteriia</taxon>
        <taxon>Flavobacteriales</taxon>
        <taxon>Weeksellaceae</taxon>
        <taxon>Chryseobacterium group</taxon>
        <taxon>Kaistella</taxon>
    </lineage>
</organism>
<dbReference type="Proteomes" id="UP000594195">
    <property type="component" value="Chromosome"/>
</dbReference>
<dbReference type="KEGG" id="kfa:Q73A0000_05645"/>
<gene>
    <name evidence="1" type="ORF">Q73A0000_05645</name>
</gene>
<sequence>MIFEFLNENYPEFIKTIKFQDDGSFDCDLKSESGIFSIWIATYNCEITIGIEDPNGKTDIHSHISCYELDDLETCCEELSSFIENIKADKLILYQNKDGKYDWIETINFENLKGSKKYSWRK</sequence>
<protein>
    <submittedName>
        <fullName evidence="1">Uncharacterized protein</fullName>
    </submittedName>
</protein>
<keyword evidence="2" id="KW-1185">Reference proteome</keyword>
<dbReference type="RefSeq" id="WP_193813099.1">
    <property type="nucleotide sequence ID" value="NZ_CP040442.1"/>
</dbReference>
<dbReference type="AlphaFoldDB" id="A0A7M2Y901"/>
<reference evidence="1 2" key="1">
    <citation type="submission" date="2019-05" db="EMBL/GenBank/DDBJ databases">
        <title>Chryseobacterium sp. isolated from King George Island, maritime Antarctica.</title>
        <authorList>
            <person name="Peng X."/>
        </authorList>
    </citation>
    <scope>NUCLEOTIDE SEQUENCE [LARGE SCALE GENOMIC DNA]</scope>
    <source>
        <strain evidence="1 2">7-3A</strain>
    </source>
</reference>
<proteinExistence type="predicted"/>
<accession>A0A7M2Y901</accession>
<name>A0A7M2Y901_9FLAO</name>
<dbReference type="EMBL" id="CP040442">
    <property type="protein sequence ID" value="QOW09882.1"/>
    <property type="molecule type" value="Genomic_DNA"/>
</dbReference>